<dbReference type="GO" id="GO:0000155">
    <property type="term" value="F:phosphorelay sensor kinase activity"/>
    <property type="evidence" value="ECO:0007669"/>
    <property type="project" value="TreeGrafter"/>
</dbReference>
<proteinExistence type="predicted"/>
<dbReference type="SMART" id="SM00387">
    <property type="entry name" value="HATPase_c"/>
    <property type="match status" value="1"/>
</dbReference>
<dbReference type="Pfam" id="PF02518">
    <property type="entry name" value="HATPase_c"/>
    <property type="match status" value="1"/>
</dbReference>
<dbReference type="AlphaFoldDB" id="X1V2L0"/>
<dbReference type="CDD" id="cd00075">
    <property type="entry name" value="HATPase"/>
    <property type="match status" value="1"/>
</dbReference>
<dbReference type="InterPro" id="IPR036890">
    <property type="entry name" value="HATPase_C_sf"/>
</dbReference>
<reference evidence="3" key="1">
    <citation type="journal article" date="2014" name="Front. Microbiol.">
        <title>High frequency of phylogenetically diverse reductive dehalogenase-homologous genes in deep subseafloor sedimentary metagenomes.</title>
        <authorList>
            <person name="Kawai M."/>
            <person name="Futagami T."/>
            <person name="Toyoda A."/>
            <person name="Takaki Y."/>
            <person name="Nishi S."/>
            <person name="Hori S."/>
            <person name="Arai W."/>
            <person name="Tsubouchi T."/>
            <person name="Morono Y."/>
            <person name="Uchiyama I."/>
            <person name="Ito T."/>
            <person name="Fujiyama A."/>
            <person name="Inagaki F."/>
            <person name="Takami H."/>
        </authorList>
    </citation>
    <scope>NUCLEOTIDE SEQUENCE</scope>
    <source>
        <strain evidence="3">Expedition CK06-06</strain>
    </source>
</reference>
<feature type="domain" description="Histidine kinase" evidence="2">
    <location>
        <begin position="1"/>
        <end position="139"/>
    </location>
</feature>
<dbReference type="EMBL" id="BARW01037307">
    <property type="protein sequence ID" value="GAJ23968.1"/>
    <property type="molecule type" value="Genomic_DNA"/>
</dbReference>
<organism evidence="3">
    <name type="scientific">marine sediment metagenome</name>
    <dbReference type="NCBI Taxonomy" id="412755"/>
    <lineage>
        <taxon>unclassified sequences</taxon>
        <taxon>metagenomes</taxon>
        <taxon>ecological metagenomes</taxon>
    </lineage>
</organism>
<dbReference type="Gene3D" id="3.30.565.10">
    <property type="entry name" value="Histidine kinase-like ATPase, C-terminal domain"/>
    <property type="match status" value="1"/>
</dbReference>
<dbReference type="SUPFAM" id="SSF55874">
    <property type="entry name" value="ATPase domain of HSP90 chaperone/DNA topoisomerase II/histidine kinase"/>
    <property type="match status" value="1"/>
</dbReference>
<dbReference type="InterPro" id="IPR004358">
    <property type="entry name" value="Sig_transdc_His_kin-like_C"/>
</dbReference>
<evidence type="ECO:0000313" key="3">
    <source>
        <dbReference type="EMBL" id="GAJ23968.1"/>
    </source>
</evidence>
<comment type="caution">
    <text evidence="3">The sequence shown here is derived from an EMBL/GenBank/DDBJ whole genome shotgun (WGS) entry which is preliminary data.</text>
</comment>
<dbReference type="InterPro" id="IPR005467">
    <property type="entry name" value="His_kinase_dom"/>
</dbReference>
<dbReference type="PANTHER" id="PTHR43547">
    <property type="entry name" value="TWO-COMPONENT HISTIDINE KINASE"/>
    <property type="match status" value="1"/>
</dbReference>
<evidence type="ECO:0000256" key="1">
    <source>
        <dbReference type="ARBA" id="ARBA00022553"/>
    </source>
</evidence>
<dbReference type="InterPro" id="IPR003594">
    <property type="entry name" value="HATPase_dom"/>
</dbReference>
<protein>
    <recommendedName>
        <fullName evidence="2">Histidine kinase domain-containing protein</fullName>
    </recommendedName>
</protein>
<evidence type="ECO:0000259" key="2">
    <source>
        <dbReference type="PROSITE" id="PS50109"/>
    </source>
</evidence>
<accession>X1V2L0</accession>
<name>X1V2L0_9ZZZZ</name>
<dbReference type="PANTHER" id="PTHR43547:SF2">
    <property type="entry name" value="HYBRID SIGNAL TRANSDUCTION HISTIDINE KINASE C"/>
    <property type="match status" value="1"/>
</dbReference>
<dbReference type="PRINTS" id="PR00344">
    <property type="entry name" value="BCTRLSENSOR"/>
</dbReference>
<dbReference type="PROSITE" id="PS50109">
    <property type="entry name" value="HIS_KIN"/>
    <property type="match status" value="1"/>
</dbReference>
<sequence>MEAKAEENNIEVIRDFDLSVGEVSMDPDTVHSTLLNLVSNAIDACIFDVDINKKWQVRVKTVLDDNGMIRFEVTDNGCGMNEEIKRNLFTSFFSTKGGKGTGLGLLVTRKLVEEHGGKIDVTSQSGKGSTFVIQLPYSKVIH</sequence>
<keyword evidence="1" id="KW-0597">Phosphoprotein</keyword>
<gene>
    <name evidence="3" type="ORF">S12H4_57635</name>
</gene>